<feature type="region of interest" description="Disordered" evidence="1">
    <location>
        <begin position="13"/>
        <end position="43"/>
    </location>
</feature>
<sequence>MFSRFPVSYVRTRIPDPDDVEDTDAIDPANEDSSPSHSLDRAHGQVGGAYNQYHMSALGPYYIPPQNPAPYPATENYQRVSCKYDNCSHMFGVDLSYEELSAHLKDVHNVRNEPLSKESMTCLWEGCGRVFLKSMITFHIHHDHSLAQQYVNSAQYRSRRNAVVA</sequence>
<evidence type="ECO:0000313" key="2">
    <source>
        <dbReference type="EMBL" id="PPQ99654.1"/>
    </source>
</evidence>
<gene>
    <name evidence="2" type="ORF">CVT24_005232</name>
</gene>
<accession>A0A409Y9P6</accession>
<comment type="caution">
    <text evidence="2">The sequence shown here is derived from an EMBL/GenBank/DDBJ whole genome shotgun (WGS) entry which is preliminary data.</text>
</comment>
<reference evidence="2 3" key="1">
    <citation type="journal article" date="2018" name="Evol. Lett.">
        <title>Horizontal gene cluster transfer increased hallucinogenic mushroom diversity.</title>
        <authorList>
            <person name="Reynolds H.T."/>
            <person name="Vijayakumar V."/>
            <person name="Gluck-Thaler E."/>
            <person name="Korotkin H.B."/>
            <person name="Matheny P.B."/>
            <person name="Slot J.C."/>
        </authorList>
    </citation>
    <scope>NUCLEOTIDE SEQUENCE [LARGE SCALE GENOMIC DNA]</scope>
    <source>
        <strain evidence="2 3">2629</strain>
    </source>
</reference>
<dbReference type="Proteomes" id="UP000284842">
    <property type="component" value="Unassembled WGS sequence"/>
</dbReference>
<proteinExistence type="predicted"/>
<dbReference type="AlphaFoldDB" id="A0A409Y9P6"/>
<protein>
    <submittedName>
        <fullName evidence="2">Uncharacterized protein</fullName>
    </submittedName>
</protein>
<organism evidence="2 3">
    <name type="scientific">Panaeolus cyanescens</name>
    <dbReference type="NCBI Taxonomy" id="181874"/>
    <lineage>
        <taxon>Eukaryota</taxon>
        <taxon>Fungi</taxon>
        <taxon>Dikarya</taxon>
        <taxon>Basidiomycota</taxon>
        <taxon>Agaricomycotina</taxon>
        <taxon>Agaricomycetes</taxon>
        <taxon>Agaricomycetidae</taxon>
        <taxon>Agaricales</taxon>
        <taxon>Agaricineae</taxon>
        <taxon>Galeropsidaceae</taxon>
        <taxon>Panaeolus</taxon>
    </lineage>
</organism>
<dbReference type="InParanoid" id="A0A409Y9P6"/>
<evidence type="ECO:0000256" key="1">
    <source>
        <dbReference type="SAM" id="MobiDB-lite"/>
    </source>
</evidence>
<name>A0A409Y9P6_9AGAR</name>
<evidence type="ECO:0000313" key="3">
    <source>
        <dbReference type="Proteomes" id="UP000284842"/>
    </source>
</evidence>
<keyword evidence="3" id="KW-1185">Reference proteome</keyword>
<dbReference type="EMBL" id="NHTK01001350">
    <property type="protein sequence ID" value="PPQ99654.1"/>
    <property type="molecule type" value="Genomic_DNA"/>
</dbReference>